<dbReference type="Proteomes" id="UP000076482">
    <property type="component" value="Unassembled WGS sequence"/>
</dbReference>
<name>A0A164QIC4_BACCE</name>
<protein>
    <submittedName>
        <fullName evidence="1">Uncharacterized protein</fullName>
    </submittedName>
</protein>
<dbReference type="PATRIC" id="fig|1396.535.peg.2835"/>
<comment type="caution">
    <text evidence="1">The sequence shown here is derived from an EMBL/GenBank/DDBJ whole genome shotgun (WGS) entry which is preliminary data.</text>
</comment>
<evidence type="ECO:0000313" key="2">
    <source>
        <dbReference type="Proteomes" id="UP000076482"/>
    </source>
</evidence>
<dbReference type="AlphaFoldDB" id="A0A164QIC4"/>
<sequence length="37" mass="4534">MKMWGIYDEVSIESKDTYKKARTYILRLASLKYKIKY</sequence>
<reference evidence="1 2" key="1">
    <citation type="submission" date="2015-09" db="EMBL/GenBank/DDBJ databases">
        <title>Bacillus cereus food isolates.</title>
        <authorList>
            <person name="Boekhorst J."/>
        </authorList>
    </citation>
    <scope>NUCLEOTIDE SEQUENCE [LARGE SCALE GENOMIC DNA]</scope>
    <source>
        <strain evidence="1 2">B4088</strain>
    </source>
</reference>
<organism evidence="1 2">
    <name type="scientific">Bacillus cereus</name>
    <dbReference type="NCBI Taxonomy" id="1396"/>
    <lineage>
        <taxon>Bacteria</taxon>
        <taxon>Bacillati</taxon>
        <taxon>Bacillota</taxon>
        <taxon>Bacilli</taxon>
        <taxon>Bacillales</taxon>
        <taxon>Bacillaceae</taxon>
        <taxon>Bacillus</taxon>
        <taxon>Bacillus cereus group</taxon>
    </lineage>
</organism>
<evidence type="ECO:0000313" key="1">
    <source>
        <dbReference type="EMBL" id="KZD71480.1"/>
    </source>
</evidence>
<proteinExistence type="predicted"/>
<gene>
    <name evidence="1" type="ORF">B4088_0794</name>
</gene>
<dbReference type="EMBL" id="LJKE01000018">
    <property type="protein sequence ID" value="KZD71480.1"/>
    <property type="molecule type" value="Genomic_DNA"/>
</dbReference>
<accession>A0A164QIC4</accession>